<name>A0ABS8P923_9PSEU</name>
<dbReference type="SUPFAM" id="SSF54106">
    <property type="entry name" value="LysM domain"/>
    <property type="match status" value="1"/>
</dbReference>
<evidence type="ECO:0000259" key="1">
    <source>
        <dbReference type="PROSITE" id="PS51782"/>
    </source>
</evidence>
<dbReference type="Gene3D" id="3.10.350.10">
    <property type="entry name" value="LysM domain"/>
    <property type="match status" value="1"/>
</dbReference>
<evidence type="ECO:0000313" key="3">
    <source>
        <dbReference type="Proteomes" id="UP001199469"/>
    </source>
</evidence>
<proteinExistence type="predicted"/>
<reference evidence="2 3" key="1">
    <citation type="submission" date="2021-11" db="EMBL/GenBank/DDBJ databases">
        <title>Draft genome sequence of Actinomycetospora sp. SF1 isolated from the rhizosphere soil.</title>
        <authorList>
            <person name="Duangmal K."/>
            <person name="Chantavorakit T."/>
        </authorList>
    </citation>
    <scope>NUCLEOTIDE SEQUENCE [LARGE SCALE GENOMIC DNA]</scope>
    <source>
        <strain evidence="2 3">TBRC 5722</strain>
    </source>
</reference>
<keyword evidence="3" id="KW-1185">Reference proteome</keyword>
<dbReference type="CDD" id="cd00118">
    <property type="entry name" value="LysM"/>
    <property type="match status" value="1"/>
</dbReference>
<gene>
    <name evidence="2" type="ORF">LQ327_09025</name>
</gene>
<dbReference type="Pfam" id="PF01476">
    <property type="entry name" value="LysM"/>
    <property type="match status" value="1"/>
</dbReference>
<dbReference type="RefSeq" id="WP_230731754.1">
    <property type="nucleotide sequence ID" value="NZ_JAJNDB010000001.1"/>
</dbReference>
<protein>
    <submittedName>
        <fullName evidence="2">LysM peptidoglycan-binding domain-containing protein</fullName>
    </submittedName>
</protein>
<sequence>MAPDVYATPIDPPGPAVGFRLLGDGKISDYSSGGYAWTAVDRSHRQPYVEYTSDLLAQIELPLMLDGISTNTAVNNTSVEPQVAAIKSWRKPNASTGKGTVLSLTGPVDTVGISGWVVMSLSLDEAIRASNGVRIQQKLTLTLMEYTDTNSALTASPAAEASVSLPYPFNMLSPQLQGLAGQYTGNLAELAAQFSSNLSGLQEYVAQNGPSLAKLANAVPQLQQQVHDELAQLAAALPSVLATLPTSTTTTHRVVVAKPGDTLEKIAQRELGDWRKWPALATINSLRDPDLIYVGQKILLP</sequence>
<dbReference type="InterPro" id="IPR036779">
    <property type="entry name" value="LysM_dom_sf"/>
</dbReference>
<feature type="domain" description="LysM" evidence="1">
    <location>
        <begin position="253"/>
        <end position="300"/>
    </location>
</feature>
<dbReference type="SMART" id="SM00257">
    <property type="entry name" value="LysM"/>
    <property type="match status" value="1"/>
</dbReference>
<evidence type="ECO:0000313" key="2">
    <source>
        <dbReference type="EMBL" id="MCD2193524.1"/>
    </source>
</evidence>
<dbReference type="Proteomes" id="UP001199469">
    <property type="component" value="Unassembled WGS sequence"/>
</dbReference>
<comment type="caution">
    <text evidence="2">The sequence shown here is derived from an EMBL/GenBank/DDBJ whole genome shotgun (WGS) entry which is preliminary data.</text>
</comment>
<dbReference type="InterPro" id="IPR018392">
    <property type="entry name" value="LysM"/>
</dbReference>
<dbReference type="PROSITE" id="PS51782">
    <property type="entry name" value="LYSM"/>
    <property type="match status" value="1"/>
</dbReference>
<accession>A0ABS8P923</accession>
<dbReference type="EMBL" id="JAJNDB010000001">
    <property type="protein sequence ID" value="MCD2193524.1"/>
    <property type="molecule type" value="Genomic_DNA"/>
</dbReference>
<organism evidence="2 3">
    <name type="scientific">Actinomycetospora endophytica</name>
    <dbReference type="NCBI Taxonomy" id="2291215"/>
    <lineage>
        <taxon>Bacteria</taxon>
        <taxon>Bacillati</taxon>
        <taxon>Actinomycetota</taxon>
        <taxon>Actinomycetes</taxon>
        <taxon>Pseudonocardiales</taxon>
        <taxon>Pseudonocardiaceae</taxon>
        <taxon>Actinomycetospora</taxon>
    </lineage>
</organism>